<feature type="domain" description="Large ribosomal subunit protein mL46 N-terminal" evidence="1">
    <location>
        <begin position="46"/>
        <end position="143"/>
    </location>
</feature>
<keyword evidence="2" id="KW-0689">Ribosomal protein</keyword>
<dbReference type="Pfam" id="PF11788">
    <property type="entry name" value="MRP-L46"/>
    <property type="match status" value="1"/>
</dbReference>
<sequence>MRCGGQRCADAAAAAAVLARCRSFHSQHRTPVLPQAHVQDGATTQRVHVGYLLHRSQTVKHTPHPLEVEMGYLLEREQHRYSRHESTDSATAFFASRGQSMDVLGRSDPNHIKANFFGLELYQDAMRVVLQRYSPARRTTASDVWRPEELGDAPPPRHTLHRKLDDYLYLIVQEAATGLWGIPHTPRRDTESLRMTADRAIAQHHGDGLDCHVWSNAPQATVLLPEDNTRLFVYSATYLSGRPHFDTCEPTPQDHAWVTRQELLQYAAAFKSHELLQALRDISADSTFET</sequence>
<accession>A0AAW0F1U5</accession>
<comment type="caution">
    <text evidence="2">The sequence shown here is derived from an EMBL/GenBank/DDBJ whole genome shotgun (WGS) entry which is preliminary data.</text>
</comment>
<dbReference type="AlphaFoldDB" id="A0AAW0F1U5"/>
<dbReference type="Proteomes" id="UP001430356">
    <property type="component" value="Unassembled WGS sequence"/>
</dbReference>
<reference evidence="2 3" key="1">
    <citation type="journal article" date="2021" name="MBio">
        <title>A New Model Trypanosomatid, Novymonas esmeraldas: Genomic Perception of Its 'Candidatus Pandoraea novymonadis' Endosymbiont.</title>
        <authorList>
            <person name="Zakharova A."/>
            <person name="Saura A."/>
            <person name="Butenko A."/>
            <person name="Podesvova L."/>
            <person name="Warmusova S."/>
            <person name="Kostygov A.Y."/>
            <person name="Nenarokova A."/>
            <person name="Lukes J."/>
            <person name="Opperdoes F.R."/>
            <person name="Yurchenko V."/>
        </authorList>
    </citation>
    <scope>NUCLEOTIDE SEQUENCE [LARGE SCALE GENOMIC DNA]</scope>
    <source>
        <strain evidence="2 3">E262AT.01</strain>
    </source>
</reference>
<keyword evidence="3" id="KW-1185">Reference proteome</keyword>
<dbReference type="SUPFAM" id="SSF55811">
    <property type="entry name" value="Nudix"/>
    <property type="match status" value="1"/>
</dbReference>
<dbReference type="GO" id="GO:0005762">
    <property type="term" value="C:mitochondrial large ribosomal subunit"/>
    <property type="evidence" value="ECO:0007669"/>
    <property type="project" value="TreeGrafter"/>
</dbReference>
<dbReference type="PANTHER" id="PTHR13124:SF12">
    <property type="entry name" value="LARGE RIBOSOMAL SUBUNIT PROTEIN ML46"/>
    <property type="match status" value="1"/>
</dbReference>
<keyword evidence="2" id="KW-0687">Ribonucleoprotein</keyword>
<dbReference type="EMBL" id="JAECZO010000205">
    <property type="protein sequence ID" value="KAK7199053.1"/>
    <property type="molecule type" value="Genomic_DNA"/>
</dbReference>
<name>A0AAW0F1U5_9TRYP</name>
<dbReference type="Gene3D" id="3.90.79.10">
    <property type="entry name" value="Nucleoside Triphosphate Pyrophosphohydrolase"/>
    <property type="match status" value="1"/>
</dbReference>
<protein>
    <submittedName>
        <fullName evidence="2">39S mitochondrial ribosomal protein L46</fullName>
    </submittedName>
</protein>
<evidence type="ECO:0000313" key="2">
    <source>
        <dbReference type="EMBL" id="KAK7199053.1"/>
    </source>
</evidence>
<dbReference type="InterPro" id="IPR015797">
    <property type="entry name" value="NUDIX_hydrolase-like_dom_sf"/>
</dbReference>
<proteinExistence type="predicted"/>
<organism evidence="2 3">
    <name type="scientific">Novymonas esmeraldas</name>
    <dbReference type="NCBI Taxonomy" id="1808958"/>
    <lineage>
        <taxon>Eukaryota</taxon>
        <taxon>Discoba</taxon>
        <taxon>Euglenozoa</taxon>
        <taxon>Kinetoplastea</taxon>
        <taxon>Metakinetoplastina</taxon>
        <taxon>Trypanosomatida</taxon>
        <taxon>Trypanosomatidae</taxon>
        <taxon>Novymonas</taxon>
    </lineage>
</organism>
<evidence type="ECO:0000259" key="1">
    <source>
        <dbReference type="Pfam" id="PF11788"/>
    </source>
</evidence>
<dbReference type="InterPro" id="IPR021757">
    <property type="entry name" value="Ribosomal_mL46_N"/>
</dbReference>
<dbReference type="InterPro" id="IPR040008">
    <property type="entry name" value="Ribosomal_mL46"/>
</dbReference>
<dbReference type="FunFam" id="3.90.79.10:FF:000088">
    <property type="entry name" value="Mitochondrial ribosomal protein L17"/>
    <property type="match status" value="1"/>
</dbReference>
<evidence type="ECO:0000313" key="3">
    <source>
        <dbReference type="Proteomes" id="UP001430356"/>
    </source>
</evidence>
<gene>
    <name evidence="2" type="ORF">NESM_000873600</name>
</gene>
<dbReference type="PANTHER" id="PTHR13124">
    <property type="entry name" value="39S RIBOSOMAL PROTEIN L46, MITOCHONDRIAL PRECURSOR-RELATED"/>
    <property type="match status" value="1"/>
</dbReference>
<dbReference type="GO" id="GO:0003735">
    <property type="term" value="F:structural constituent of ribosome"/>
    <property type="evidence" value="ECO:0007669"/>
    <property type="project" value="InterPro"/>
</dbReference>